<evidence type="ECO:0000313" key="3">
    <source>
        <dbReference type="Proteomes" id="UP000092993"/>
    </source>
</evidence>
<keyword evidence="1" id="KW-0472">Membrane</keyword>
<keyword evidence="1" id="KW-0812">Transmembrane</keyword>
<protein>
    <submittedName>
        <fullName evidence="2">Uncharacterized protein</fullName>
    </submittedName>
</protein>
<accession>A0A1C7LWR7</accession>
<gene>
    <name evidence="2" type="ORF">A0H81_10707</name>
</gene>
<keyword evidence="1" id="KW-1133">Transmembrane helix</keyword>
<sequence>MLVNLNFMFAYLVAFSAFLVLISSTHELMVLYGVGNDLRSVEAHHKRCRRLANLDCIIMKTFPKLSSNPKPSVCFYQYLP</sequence>
<evidence type="ECO:0000256" key="1">
    <source>
        <dbReference type="SAM" id="Phobius"/>
    </source>
</evidence>
<feature type="transmembrane region" description="Helical" evidence="1">
    <location>
        <begin position="6"/>
        <end position="22"/>
    </location>
</feature>
<proteinExistence type="predicted"/>
<keyword evidence="3" id="KW-1185">Reference proteome</keyword>
<dbReference type="EMBL" id="LUGG01000018">
    <property type="protein sequence ID" value="OBZ69112.1"/>
    <property type="molecule type" value="Genomic_DNA"/>
</dbReference>
<reference evidence="2 3" key="1">
    <citation type="submission" date="2016-03" db="EMBL/GenBank/DDBJ databases">
        <title>Whole genome sequencing of Grifola frondosa 9006-11.</title>
        <authorList>
            <person name="Min B."/>
            <person name="Park H."/>
            <person name="Kim J.-G."/>
            <person name="Cho H."/>
            <person name="Oh Y.-L."/>
            <person name="Kong W.-S."/>
            <person name="Choi I.-G."/>
        </authorList>
    </citation>
    <scope>NUCLEOTIDE SEQUENCE [LARGE SCALE GENOMIC DNA]</scope>
    <source>
        <strain evidence="2 3">9006-11</strain>
    </source>
</reference>
<organism evidence="2 3">
    <name type="scientific">Grifola frondosa</name>
    <name type="common">Maitake</name>
    <name type="synonym">Polyporus frondosus</name>
    <dbReference type="NCBI Taxonomy" id="5627"/>
    <lineage>
        <taxon>Eukaryota</taxon>
        <taxon>Fungi</taxon>
        <taxon>Dikarya</taxon>
        <taxon>Basidiomycota</taxon>
        <taxon>Agaricomycotina</taxon>
        <taxon>Agaricomycetes</taxon>
        <taxon>Polyporales</taxon>
        <taxon>Grifolaceae</taxon>
        <taxon>Grifola</taxon>
    </lineage>
</organism>
<evidence type="ECO:0000313" key="2">
    <source>
        <dbReference type="EMBL" id="OBZ69112.1"/>
    </source>
</evidence>
<comment type="caution">
    <text evidence="2">The sequence shown here is derived from an EMBL/GenBank/DDBJ whole genome shotgun (WGS) entry which is preliminary data.</text>
</comment>
<name>A0A1C7LWR7_GRIFR</name>
<dbReference type="Proteomes" id="UP000092993">
    <property type="component" value="Unassembled WGS sequence"/>
</dbReference>
<dbReference type="AlphaFoldDB" id="A0A1C7LWR7"/>